<dbReference type="GO" id="GO:0000160">
    <property type="term" value="P:phosphorelay signal transduction system"/>
    <property type="evidence" value="ECO:0007669"/>
    <property type="project" value="InterPro"/>
</dbReference>
<evidence type="ECO:0000313" key="5">
    <source>
        <dbReference type="Proteomes" id="UP000580839"/>
    </source>
</evidence>
<dbReference type="InterPro" id="IPR011006">
    <property type="entry name" value="CheY-like_superfamily"/>
</dbReference>
<dbReference type="Pfam" id="PF00072">
    <property type="entry name" value="Response_reg"/>
    <property type="match status" value="1"/>
</dbReference>
<evidence type="ECO:0000259" key="3">
    <source>
        <dbReference type="PROSITE" id="PS50110"/>
    </source>
</evidence>
<dbReference type="Proteomes" id="UP000580839">
    <property type="component" value="Unassembled WGS sequence"/>
</dbReference>
<protein>
    <submittedName>
        <fullName evidence="4">Response regulator</fullName>
    </submittedName>
</protein>
<evidence type="ECO:0000256" key="1">
    <source>
        <dbReference type="PROSITE-ProRule" id="PRU00169"/>
    </source>
</evidence>
<dbReference type="EMBL" id="JABFRW010000075">
    <property type="protein sequence ID" value="NOT33859.1"/>
    <property type="molecule type" value="Genomic_DNA"/>
</dbReference>
<sequence length="149" mass="15929">MNCLVVDPSATVRRMLARAATDCGCSEVREAEGAPQATELCDETTRLVLTGWPSSGFDAPALVSHMRSRDDDAMGRRFVIVTTRSRSEDVQAAVDGGVDLYLLRPVTPDELRLRIATAMQSLPAVRDVEPDDIESIGGGDSNAPVARAA</sequence>
<dbReference type="InterPro" id="IPR001789">
    <property type="entry name" value="Sig_transdc_resp-reg_receiver"/>
</dbReference>
<dbReference type="SUPFAM" id="SSF52172">
    <property type="entry name" value="CheY-like"/>
    <property type="match status" value="1"/>
</dbReference>
<comment type="caution">
    <text evidence="4">The sequence shown here is derived from an EMBL/GenBank/DDBJ whole genome shotgun (WGS) entry which is preliminary data.</text>
</comment>
<comment type="caution">
    <text evidence="1">Lacks conserved residue(s) required for the propagation of feature annotation.</text>
</comment>
<accession>A0A849SXK1</accession>
<gene>
    <name evidence="4" type="ORF">HOP12_06785</name>
</gene>
<reference evidence="4 5" key="1">
    <citation type="submission" date="2020-04" db="EMBL/GenBank/DDBJ databases">
        <title>Metagenomic profiling of ammonia- and methane-oxidizing microorganisms in a Dutch drinking water treatment plant.</title>
        <authorList>
            <person name="Poghosyan L."/>
            <person name="Leucker S."/>
        </authorList>
    </citation>
    <scope>NUCLEOTIDE SEQUENCE [LARGE SCALE GENOMIC DNA]</scope>
    <source>
        <strain evidence="4">S-RSF-IL-03</strain>
    </source>
</reference>
<dbReference type="Gene3D" id="3.40.50.2300">
    <property type="match status" value="1"/>
</dbReference>
<dbReference type="PROSITE" id="PS50110">
    <property type="entry name" value="RESPONSE_REGULATORY"/>
    <property type="match status" value="1"/>
</dbReference>
<name>A0A849SXK1_UNCEI</name>
<organism evidence="4 5">
    <name type="scientific">Eiseniibacteriota bacterium</name>
    <dbReference type="NCBI Taxonomy" id="2212470"/>
    <lineage>
        <taxon>Bacteria</taxon>
        <taxon>Candidatus Eiseniibacteriota</taxon>
    </lineage>
</organism>
<dbReference type="SMART" id="SM00448">
    <property type="entry name" value="REC"/>
    <property type="match status" value="1"/>
</dbReference>
<evidence type="ECO:0000313" key="4">
    <source>
        <dbReference type="EMBL" id="NOT33859.1"/>
    </source>
</evidence>
<feature type="domain" description="Response regulatory" evidence="3">
    <location>
        <begin position="2"/>
        <end position="119"/>
    </location>
</feature>
<dbReference type="AlphaFoldDB" id="A0A849SXK1"/>
<proteinExistence type="predicted"/>
<evidence type="ECO:0000256" key="2">
    <source>
        <dbReference type="SAM" id="MobiDB-lite"/>
    </source>
</evidence>
<feature type="region of interest" description="Disordered" evidence="2">
    <location>
        <begin position="129"/>
        <end position="149"/>
    </location>
</feature>